<reference evidence="2 3" key="1">
    <citation type="journal article" date="2018" name="Sci. Rep.">
        <title>Rhizobium tumorigenes sp. nov., a novel plant tumorigenic bacterium isolated from cane gall tumors on thornless blackberry.</title>
        <authorList>
            <person name="Kuzmanovi N."/>
            <person name="Smalla K."/>
            <person name="Gronow S."/>
            <person name="PuBawska J."/>
        </authorList>
    </citation>
    <scope>NUCLEOTIDE SEQUENCE [LARGE SCALE GENOMIC DNA]</scope>
    <source>
        <strain evidence="2 3">CCBAU 85046</strain>
    </source>
</reference>
<dbReference type="EMBL" id="PCDP01000082">
    <property type="protein sequence ID" value="PZM07572.1"/>
    <property type="molecule type" value="Genomic_DNA"/>
</dbReference>
<gene>
    <name evidence="2" type="ORF">CPY51_31060</name>
</gene>
<evidence type="ECO:0000313" key="3">
    <source>
        <dbReference type="Proteomes" id="UP000248925"/>
    </source>
</evidence>
<keyword evidence="3" id="KW-1185">Reference proteome</keyword>
<name>A0A2W4C1K2_9HYPH</name>
<keyword evidence="1" id="KW-0812">Transmembrane</keyword>
<organism evidence="2 3">
    <name type="scientific">Rhizobium tubonense</name>
    <dbReference type="NCBI Taxonomy" id="484088"/>
    <lineage>
        <taxon>Bacteria</taxon>
        <taxon>Pseudomonadati</taxon>
        <taxon>Pseudomonadota</taxon>
        <taxon>Alphaproteobacteria</taxon>
        <taxon>Hyphomicrobiales</taxon>
        <taxon>Rhizobiaceae</taxon>
        <taxon>Rhizobium/Agrobacterium group</taxon>
        <taxon>Rhizobium</taxon>
    </lineage>
</organism>
<protein>
    <submittedName>
        <fullName evidence="2">Uncharacterized protein</fullName>
    </submittedName>
</protein>
<keyword evidence="1" id="KW-0472">Membrane</keyword>
<dbReference type="Proteomes" id="UP000248925">
    <property type="component" value="Unassembled WGS sequence"/>
</dbReference>
<dbReference type="AlphaFoldDB" id="A0A2W4C1K2"/>
<feature type="transmembrane region" description="Helical" evidence="1">
    <location>
        <begin position="45"/>
        <end position="63"/>
    </location>
</feature>
<accession>A0A2W4C1K2</accession>
<evidence type="ECO:0000313" key="2">
    <source>
        <dbReference type="EMBL" id="PZM07572.1"/>
    </source>
</evidence>
<sequence length="82" mass="8128">MNSNLAHNLLTAAMVLVAATTAGLSALGCVTLATGALDCSASVLPPTYSGAIIAGLGIIKIVINITRDGVSGLTKPQPPVQK</sequence>
<dbReference type="RefSeq" id="WP_111164231.1">
    <property type="nucleotide sequence ID" value="NZ_PCDP01000082.1"/>
</dbReference>
<keyword evidence="1" id="KW-1133">Transmembrane helix</keyword>
<proteinExistence type="predicted"/>
<evidence type="ECO:0000256" key="1">
    <source>
        <dbReference type="SAM" id="Phobius"/>
    </source>
</evidence>
<comment type="caution">
    <text evidence="2">The sequence shown here is derived from an EMBL/GenBank/DDBJ whole genome shotgun (WGS) entry which is preliminary data.</text>
</comment>